<dbReference type="Gene3D" id="3.40.50.1820">
    <property type="entry name" value="alpha/beta hydrolase"/>
    <property type="match status" value="1"/>
</dbReference>
<protein>
    <submittedName>
        <fullName evidence="1">Alpha/beta fold hydrolase</fullName>
    </submittedName>
</protein>
<evidence type="ECO:0000313" key="2">
    <source>
        <dbReference type="Proteomes" id="UP000469421"/>
    </source>
</evidence>
<sequence>MSLIVLLLVMVALVTVSLTLGLYLCWYFERRNFPELAVLPGEPPMARLPAVMGILKEALSLTLMVYSYPLRLIHDATPARTRHHGEVPVILVHGYGGNSANFLMMQWRLKWRGWSNVYSVSYTPPHINARKLSQQVVDHVGRILQSTGAEKAHLVCHSMGGPLTRYALKNLGLAGKVDRVITLGSPHYGSRVAALFPPLGAAAQMRYQSPFIRELATGETCPGGARYFSIFSNLDNFVLPVSTAVLHGAEENVHVPYLGHVALLYSTRVLDQVERCLLKPEQSGE</sequence>
<organism evidence="1 2">
    <name type="scientific">Alcanivorax sediminis</name>
    <dbReference type="NCBI Taxonomy" id="2663008"/>
    <lineage>
        <taxon>Bacteria</taxon>
        <taxon>Pseudomonadati</taxon>
        <taxon>Pseudomonadota</taxon>
        <taxon>Gammaproteobacteria</taxon>
        <taxon>Oceanospirillales</taxon>
        <taxon>Alcanivoracaceae</taxon>
        <taxon>Alcanivorax</taxon>
    </lineage>
</organism>
<gene>
    <name evidence="1" type="ORF">GFN93_03380</name>
</gene>
<dbReference type="RefSeq" id="WP_153498999.1">
    <property type="nucleotide sequence ID" value="NZ_WIRE01000001.1"/>
</dbReference>
<comment type="caution">
    <text evidence="1">The sequence shown here is derived from an EMBL/GenBank/DDBJ whole genome shotgun (WGS) entry which is preliminary data.</text>
</comment>
<accession>A0A6N7LTE1</accession>
<dbReference type="SUPFAM" id="SSF53474">
    <property type="entry name" value="alpha/beta-Hydrolases"/>
    <property type="match status" value="1"/>
</dbReference>
<dbReference type="Proteomes" id="UP000469421">
    <property type="component" value="Unassembled WGS sequence"/>
</dbReference>
<keyword evidence="2" id="KW-1185">Reference proteome</keyword>
<reference evidence="1 2" key="1">
    <citation type="submission" date="2019-10" db="EMBL/GenBank/DDBJ databases">
        <title>Alcanivorax sp.PA15-N-34 draft genome sequence.</title>
        <authorList>
            <person name="Liao X."/>
            <person name="Shao Z."/>
        </authorList>
    </citation>
    <scope>NUCLEOTIDE SEQUENCE [LARGE SCALE GENOMIC DNA]</scope>
    <source>
        <strain evidence="1 2">PA15-N-34</strain>
    </source>
</reference>
<dbReference type="AlphaFoldDB" id="A0A6N7LTE1"/>
<keyword evidence="1" id="KW-0378">Hydrolase</keyword>
<evidence type="ECO:0000313" key="1">
    <source>
        <dbReference type="EMBL" id="MQX52275.1"/>
    </source>
</evidence>
<dbReference type="PANTHER" id="PTHR37946:SF1">
    <property type="entry name" value="SLL1969 PROTEIN"/>
    <property type="match status" value="1"/>
</dbReference>
<dbReference type="InterPro" id="IPR029058">
    <property type="entry name" value="AB_hydrolase_fold"/>
</dbReference>
<proteinExistence type="predicted"/>
<dbReference type="GO" id="GO:0016787">
    <property type="term" value="F:hydrolase activity"/>
    <property type="evidence" value="ECO:0007669"/>
    <property type="project" value="UniProtKB-KW"/>
</dbReference>
<dbReference type="EMBL" id="WIRE01000001">
    <property type="protein sequence ID" value="MQX52275.1"/>
    <property type="molecule type" value="Genomic_DNA"/>
</dbReference>
<name>A0A6N7LTE1_9GAMM</name>
<dbReference type="PANTHER" id="PTHR37946">
    <property type="entry name" value="SLL1969 PROTEIN"/>
    <property type="match status" value="1"/>
</dbReference>
<dbReference type="Pfam" id="PF02089">
    <property type="entry name" value="Palm_thioest"/>
    <property type="match status" value="1"/>
</dbReference>